<dbReference type="InterPro" id="IPR001054">
    <property type="entry name" value="A/G_cyclase"/>
</dbReference>
<organism evidence="2 3">
    <name type="scientific">Rhodococcus tukisamuensis</name>
    <dbReference type="NCBI Taxonomy" id="168276"/>
    <lineage>
        <taxon>Bacteria</taxon>
        <taxon>Bacillati</taxon>
        <taxon>Actinomycetota</taxon>
        <taxon>Actinomycetes</taxon>
        <taxon>Mycobacteriales</taxon>
        <taxon>Nocardiaceae</taxon>
        <taxon>Rhodococcus</taxon>
    </lineage>
</organism>
<dbReference type="GO" id="GO:0009190">
    <property type="term" value="P:cyclic nucleotide biosynthetic process"/>
    <property type="evidence" value="ECO:0007669"/>
    <property type="project" value="InterPro"/>
</dbReference>
<dbReference type="InterPro" id="IPR029787">
    <property type="entry name" value="Nucleotide_cyclase"/>
</dbReference>
<dbReference type="InterPro" id="IPR050471">
    <property type="entry name" value="AB_hydrolase"/>
</dbReference>
<reference evidence="2 3" key="1">
    <citation type="submission" date="2016-10" db="EMBL/GenBank/DDBJ databases">
        <authorList>
            <person name="de Groot N.N."/>
        </authorList>
    </citation>
    <scope>NUCLEOTIDE SEQUENCE [LARGE SCALE GENOMIC DNA]</scope>
    <source>
        <strain evidence="2 3">JCM 11308</strain>
    </source>
</reference>
<dbReference type="EMBL" id="FNAB01000001">
    <property type="protein sequence ID" value="SDC48706.1"/>
    <property type="molecule type" value="Genomic_DNA"/>
</dbReference>
<dbReference type="RefSeq" id="WP_072844310.1">
    <property type="nucleotide sequence ID" value="NZ_FNAB01000001.1"/>
</dbReference>
<feature type="domain" description="Guanylate cyclase" evidence="1">
    <location>
        <begin position="291"/>
        <end position="398"/>
    </location>
</feature>
<dbReference type="GO" id="GO:0035556">
    <property type="term" value="P:intracellular signal transduction"/>
    <property type="evidence" value="ECO:0007669"/>
    <property type="project" value="InterPro"/>
</dbReference>
<dbReference type="AlphaFoldDB" id="A0A1G6M178"/>
<dbReference type="SUPFAM" id="SSF53474">
    <property type="entry name" value="alpha/beta-Hydrolases"/>
    <property type="match status" value="1"/>
</dbReference>
<sequence length="494" mass="53176">MDSPEVQYVDREGSALAYQVMGGGDLDVVWFFELNMHLDLLWTDPQIHYLMERGSTFGRTVHFQRRGLGLSDPVDHVPTLDEQVSDVLAVMDQVGIQRATLVGVASTCAALCLLAAREPERVTGLVLIQPFAESLVDADHPPSGWDPGEVARYVEGWRAAAETWGSGNSTALWDPAVDSPYNRRLMALLERCSAPPATARANLEWIFRLDYTQVLPSVQCPARVLLVPDSPVPRAAARHVADLIPHGRFHLLPPAPPGASLGEAWTPVLDHVEEVATGAHRPADADRFLAAVLFTDIVGSTEVLAHIGDSKYASLRATHEREVRDTVERAGGRVVNVTGDGTFSTFDGPVAAVRCARQICLGAHALGIEVRAGVHTGPVERAGPEITGMTVHTGARIRADAGPGEVLVSRAVRDLVVGSGLSFTDRGERQLKGIPGSWPLYALAGTDHPTRTVPRNPPSLGMIDRAVLRTAKRAPGLLRAALSVGNARQRRNAH</sequence>
<protein>
    <submittedName>
        <fullName evidence="2">Adenylate cyclase, class 3</fullName>
    </submittedName>
</protein>
<dbReference type="Gene3D" id="3.40.50.1820">
    <property type="entry name" value="alpha/beta hydrolase"/>
    <property type="match status" value="1"/>
</dbReference>
<dbReference type="Pfam" id="PF00211">
    <property type="entry name" value="Guanylate_cyc"/>
    <property type="match status" value="1"/>
</dbReference>
<dbReference type="Gene3D" id="3.30.70.1230">
    <property type="entry name" value="Nucleotide cyclase"/>
    <property type="match status" value="1"/>
</dbReference>
<gene>
    <name evidence="2" type="ORF">SAMN05444580_10116</name>
</gene>
<dbReference type="STRING" id="168276.SAMN05444580_10116"/>
<dbReference type="SUPFAM" id="SSF55073">
    <property type="entry name" value="Nucleotide cyclase"/>
    <property type="match status" value="1"/>
</dbReference>
<name>A0A1G6M178_9NOCA</name>
<dbReference type="InterPro" id="IPR029058">
    <property type="entry name" value="AB_hydrolase_fold"/>
</dbReference>
<keyword evidence="3" id="KW-1185">Reference proteome</keyword>
<evidence type="ECO:0000259" key="1">
    <source>
        <dbReference type="PROSITE" id="PS50125"/>
    </source>
</evidence>
<accession>A0A1G6M178</accession>
<dbReference type="PANTHER" id="PTHR43433">
    <property type="entry name" value="HYDROLASE, ALPHA/BETA FOLD FAMILY PROTEIN"/>
    <property type="match status" value="1"/>
</dbReference>
<dbReference type="PROSITE" id="PS50125">
    <property type="entry name" value="GUANYLATE_CYCLASE_2"/>
    <property type="match status" value="1"/>
</dbReference>
<proteinExistence type="predicted"/>
<dbReference type="CDD" id="cd07302">
    <property type="entry name" value="CHD"/>
    <property type="match status" value="1"/>
</dbReference>
<evidence type="ECO:0000313" key="2">
    <source>
        <dbReference type="EMBL" id="SDC48706.1"/>
    </source>
</evidence>
<dbReference type="PANTHER" id="PTHR43433:SF8">
    <property type="entry name" value="BIFUNCTIONAL LIPASE_ADENYLATE CYCLASE LIPJ"/>
    <property type="match status" value="1"/>
</dbReference>
<evidence type="ECO:0000313" key="3">
    <source>
        <dbReference type="Proteomes" id="UP000199417"/>
    </source>
</evidence>
<dbReference type="Proteomes" id="UP000199417">
    <property type="component" value="Unassembled WGS sequence"/>
</dbReference>
<dbReference type="GO" id="GO:0004016">
    <property type="term" value="F:adenylate cyclase activity"/>
    <property type="evidence" value="ECO:0007669"/>
    <property type="project" value="UniProtKB-ARBA"/>
</dbReference>